<dbReference type="OrthoDB" id="5380073at2"/>
<dbReference type="AlphaFoldDB" id="A0A1Y6JXA2"/>
<evidence type="ECO:0000313" key="4">
    <source>
        <dbReference type="Proteomes" id="UP000321794"/>
    </source>
</evidence>
<evidence type="ECO:0000313" key="3">
    <source>
        <dbReference type="Proteomes" id="UP000195412"/>
    </source>
</evidence>
<proteinExistence type="predicted"/>
<dbReference type="Proteomes" id="UP000195412">
    <property type="component" value="Chromosome I"/>
</dbReference>
<reference evidence="2" key="2">
    <citation type="submission" date="2017-05" db="EMBL/GenBank/DDBJ databases">
        <authorList>
            <person name="Song R."/>
            <person name="Chenine A.L."/>
            <person name="Ruprecht R.M."/>
        </authorList>
    </citation>
    <scope>NUCLEOTIDE SEQUENCE</scope>
    <source>
        <strain evidence="2">ACA-DC 3411</strain>
    </source>
</reference>
<dbReference type="Gene3D" id="3.60.21.10">
    <property type="match status" value="1"/>
</dbReference>
<dbReference type="EMBL" id="LT854705">
    <property type="protein sequence ID" value="SMS14577.1"/>
    <property type="molecule type" value="Genomic_DNA"/>
</dbReference>
<reference evidence="3" key="1">
    <citation type="submission" date="2017-05" db="EMBL/GenBank/DDBJ databases">
        <authorList>
            <person name="Papadimitriou K."/>
        </authorList>
    </citation>
    <scope>NUCLEOTIDE SEQUENCE [LARGE SCALE GENOMIC DNA]</scope>
    <source>
        <strain evidence="3">ACA-DC 3411</strain>
    </source>
</reference>
<dbReference type="EMBL" id="BJZK01000002">
    <property type="protein sequence ID" value="GEO71160.1"/>
    <property type="molecule type" value="Genomic_DNA"/>
</dbReference>
<sequence length="202" mass="23150">MQYFTSDTHFFHKDLLGMNDFAPRPFPDVETMNQTIIDNWNARVAPTDTVYHLGDIALYFTHPAVKSDEAVADVLSQLNGHLELIKGNHDSRALFKYLAAHNPIDHGQPKYAFHDVGALIKYDHRQYYMTHYPMMLGIVNQIINLHGHIHHYAVPVKENINVGVDTPEQRYLAHPVPFGTPFSPTEIEEMVTGKAREFKDKQ</sequence>
<evidence type="ECO:0000313" key="1">
    <source>
        <dbReference type="EMBL" id="GEO71160.1"/>
    </source>
</evidence>
<dbReference type="InterPro" id="IPR029052">
    <property type="entry name" value="Metallo-depent_PP-like"/>
</dbReference>
<gene>
    <name evidence="2" type="ORF">LZ3411_1527</name>
    <name evidence="1" type="ORF">LZY01_03280</name>
</gene>
<accession>A0A1Y6JXA2</accession>
<dbReference type="RefSeq" id="WP_057733384.1">
    <property type="nucleotide sequence ID" value="NZ_BJZK01000002.1"/>
</dbReference>
<organism evidence="2 3">
    <name type="scientific">Levilactobacillus zymae</name>
    <dbReference type="NCBI Taxonomy" id="267363"/>
    <lineage>
        <taxon>Bacteria</taxon>
        <taxon>Bacillati</taxon>
        <taxon>Bacillota</taxon>
        <taxon>Bacilli</taxon>
        <taxon>Lactobacillales</taxon>
        <taxon>Lactobacillaceae</taxon>
        <taxon>Levilactobacillus</taxon>
    </lineage>
</organism>
<name>A0A1Y6JXA2_9LACO</name>
<keyword evidence="4" id="KW-1185">Reference proteome</keyword>
<dbReference type="Proteomes" id="UP000321794">
    <property type="component" value="Unassembled WGS sequence"/>
</dbReference>
<dbReference type="KEGG" id="lzy:LZ3411_1527"/>
<reference evidence="1 4" key="3">
    <citation type="submission" date="2019-07" db="EMBL/GenBank/DDBJ databases">
        <title>Whole genome shotgun sequence of Lactobacillus zymae NBRC 107157.</title>
        <authorList>
            <person name="Hosoyama A."/>
            <person name="Uohara A."/>
            <person name="Ohji S."/>
            <person name="Ichikawa N."/>
        </authorList>
    </citation>
    <scope>NUCLEOTIDE SEQUENCE [LARGE SCALE GENOMIC DNA]</scope>
    <source>
        <strain evidence="1 4">NBRC 107157</strain>
    </source>
</reference>
<protein>
    <submittedName>
        <fullName evidence="1">Metallophosphatase</fullName>
    </submittedName>
    <submittedName>
        <fullName evidence="2">Phosphoesterase</fullName>
    </submittedName>
</protein>
<evidence type="ECO:0000313" key="2">
    <source>
        <dbReference type="EMBL" id="SMS14577.1"/>
    </source>
</evidence>
<dbReference type="SUPFAM" id="SSF56300">
    <property type="entry name" value="Metallo-dependent phosphatases"/>
    <property type="match status" value="1"/>
</dbReference>